<dbReference type="PANTHER" id="PTHR43108:SF6">
    <property type="entry name" value="N-SULPHOGLUCOSAMINE SULPHOHYDROLASE"/>
    <property type="match status" value="1"/>
</dbReference>
<comment type="similarity">
    <text evidence="1">Belongs to the sulfatase family.</text>
</comment>
<dbReference type="AlphaFoldDB" id="A0A3D9L0H5"/>
<dbReference type="Proteomes" id="UP000256779">
    <property type="component" value="Unassembled WGS sequence"/>
</dbReference>
<dbReference type="EMBL" id="QREG01000017">
    <property type="protein sequence ID" value="RED95671.1"/>
    <property type="molecule type" value="Genomic_DNA"/>
</dbReference>
<dbReference type="InterPro" id="IPR017850">
    <property type="entry name" value="Alkaline_phosphatase_core_sf"/>
</dbReference>
<protein>
    <submittedName>
        <fullName evidence="4">Arylsulfatase A-like enzyme</fullName>
    </submittedName>
</protein>
<evidence type="ECO:0000259" key="3">
    <source>
        <dbReference type="Pfam" id="PF16347"/>
    </source>
</evidence>
<sequence length="516" mass="59952">MRNFLLLILVITACTPKASNEELTDSARPNILFIMADDHAQKAISAYGGGLIETPNIDRLAQEGALFENSFVTNSICAPSRAVMLTGKFSHINGKRDNLDVFDASQPMFPKLLQREGYETALIGKWHLKSTPQGFDDWKILIDQGDYYTPEFVTNTDTFQQEGYVTDIITDYVLDFLKGRKKQKPFCLFYHHKAPHRNWMPDLEDLKMFAEEDLPVPPTFFDDYEGREAAATAEMRIADMFLSMDMKLHPENYEVENGKGGNDRFDAESAWKGSYNRMTDAQKAAWDAHYDTINAAFANANLSGKELALWKYQRYMKDYLRCIKSVDDNVGRVLDYLDESGLAENTLVVYTSDQGFYLGEHGWYDKRFMYEQSFRTPLLMRLPGTVSPGLRVQELVQNIDYAPTFLDFARVDIPNDYQGLSLKSLLTQQPVDWREALYYHYYEYPDGWHKVKRHYGVRTDRYKLIHFYHDIDTWELYDLQKDPDELNNLYGIDAYAEVQHRLHQKLKELRTQYGDS</sequence>
<dbReference type="InterPro" id="IPR024607">
    <property type="entry name" value="Sulfatase_CS"/>
</dbReference>
<dbReference type="PROSITE" id="PS00149">
    <property type="entry name" value="SULFATASE_2"/>
    <property type="match status" value="1"/>
</dbReference>
<dbReference type="OrthoDB" id="9789742at2"/>
<keyword evidence="2" id="KW-0378">Hydrolase</keyword>
<evidence type="ECO:0000313" key="5">
    <source>
        <dbReference type="Proteomes" id="UP000256779"/>
    </source>
</evidence>
<dbReference type="GO" id="GO:0016787">
    <property type="term" value="F:hydrolase activity"/>
    <property type="evidence" value="ECO:0007669"/>
    <property type="project" value="UniProtKB-KW"/>
</dbReference>
<proteinExistence type="inferred from homology"/>
<dbReference type="Pfam" id="PF16347">
    <property type="entry name" value="SGSH_C"/>
    <property type="match status" value="1"/>
</dbReference>
<dbReference type="CDD" id="cd16031">
    <property type="entry name" value="G6S_like"/>
    <property type="match status" value="1"/>
</dbReference>
<dbReference type="InterPro" id="IPR032506">
    <property type="entry name" value="SGSH_C"/>
</dbReference>
<evidence type="ECO:0000256" key="1">
    <source>
        <dbReference type="ARBA" id="ARBA00008779"/>
    </source>
</evidence>
<reference evidence="4 5" key="1">
    <citation type="submission" date="2018-07" db="EMBL/GenBank/DDBJ databases">
        <title>Genomic Encyclopedia of Type Strains, Phase IV (KMG-IV): sequencing the most valuable type-strain genomes for metagenomic binning, comparative biology and taxonomic classification.</title>
        <authorList>
            <person name="Goeker M."/>
        </authorList>
    </citation>
    <scope>NUCLEOTIDE SEQUENCE [LARGE SCALE GENOMIC DNA]</scope>
    <source>
        <strain evidence="4 5">DSM 4134</strain>
    </source>
</reference>
<accession>A0A3D9L0H5</accession>
<name>A0A3D9L0H5_MARFU</name>
<dbReference type="Gene3D" id="3.40.720.10">
    <property type="entry name" value="Alkaline Phosphatase, subunit A"/>
    <property type="match status" value="2"/>
</dbReference>
<dbReference type="PROSITE" id="PS00523">
    <property type="entry name" value="SULFATASE_1"/>
    <property type="match status" value="1"/>
</dbReference>
<gene>
    <name evidence="4" type="ORF">C7460_117121</name>
</gene>
<keyword evidence="5" id="KW-1185">Reference proteome</keyword>
<organism evidence="4 5">
    <name type="scientific">Marinoscillum furvescens DSM 4134</name>
    <dbReference type="NCBI Taxonomy" id="1122208"/>
    <lineage>
        <taxon>Bacteria</taxon>
        <taxon>Pseudomonadati</taxon>
        <taxon>Bacteroidota</taxon>
        <taxon>Cytophagia</taxon>
        <taxon>Cytophagales</taxon>
        <taxon>Reichenbachiellaceae</taxon>
        <taxon>Marinoscillum</taxon>
    </lineage>
</organism>
<comment type="caution">
    <text evidence="4">The sequence shown here is derived from an EMBL/GenBank/DDBJ whole genome shotgun (WGS) entry which is preliminary data.</text>
</comment>
<dbReference type="RefSeq" id="WP_115869305.1">
    <property type="nucleotide sequence ID" value="NZ_QREG01000017.1"/>
</dbReference>
<feature type="domain" description="N-sulphoglucosamine sulphohydrolase C-terminal" evidence="3">
    <location>
        <begin position="359"/>
        <end position="512"/>
    </location>
</feature>
<evidence type="ECO:0000313" key="4">
    <source>
        <dbReference type="EMBL" id="RED95671.1"/>
    </source>
</evidence>
<dbReference type="SUPFAM" id="SSF53649">
    <property type="entry name" value="Alkaline phosphatase-like"/>
    <property type="match status" value="1"/>
</dbReference>
<evidence type="ECO:0000256" key="2">
    <source>
        <dbReference type="ARBA" id="ARBA00022801"/>
    </source>
</evidence>
<dbReference type="PANTHER" id="PTHR43108">
    <property type="entry name" value="N-ACETYLGLUCOSAMINE-6-SULFATASE FAMILY MEMBER"/>
    <property type="match status" value="1"/>
</dbReference>